<feature type="transmembrane region" description="Helical" evidence="1">
    <location>
        <begin position="78"/>
        <end position="103"/>
    </location>
</feature>
<evidence type="ECO:0000313" key="3">
    <source>
        <dbReference type="RefSeq" id="XP_050922280.1"/>
    </source>
</evidence>
<dbReference type="Proteomes" id="UP000694890">
    <property type="component" value="Linkage group LG23"/>
</dbReference>
<gene>
    <name evidence="3" type="primary">LOC127139198</name>
</gene>
<evidence type="ECO:0000313" key="2">
    <source>
        <dbReference type="Proteomes" id="UP000694890"/>
    </source>
</evidence>
<proteinExistence type="predicted"/>
<keyword evidence="1" id="KW-0472">Membrane</keyword>
<protein>
    <submittedName>
        <fullName evidence="3">Keratin, type I cytoskeletal 9</fullName>
    </submittedName>
</protein>
<dbReference type="KEGG" id="lcf:127139198"/>
<feature type="transmembrane region" description="Helical" evidence="1">
    <location>
        <begin position="185"/>
        <end position="210"/>
    </location>
</feature>
<keyword evidence="1" id="KW-1133">Transmembrane helix</keyword>
<feature type="transmembrane region" description="Helical" evidence="1">
    <location>
        <begin position="123"/>
        <end position="146"/>
    </location>
</feature>
<accession>A0AAJ8AY71</accession>
<dbReference type="GeneID" id="127139198"/>
<feature type="transmembrane region" description="Helical" evidence="1">
    <location>
        <begin position="158"/>
        <end position="179"/>
    </location>
</feature>
<keyword evidence="1" id="KW-0812">Transmembrane</keyword>
<name>A0AAJ8AY71_LATCA</name>
<reference evidence="3" key="1">
    <citation type="submission" date="2025-08" db="UniProtKB">
        <authorList>
            <consortium name="RefSeq"/>
        </authorList>
    </citation>
    <scope>IDENTIFICATION</scope>
    <source>
        <tissue evidence="3">Brain</tissue>
    </source>
</reference>
<dbReference type="RefSeq" id="XP_050922280.1">
    <property type="nucleotide sequence ID" value="XM_051066323.1"/>
</dbReference>
<organism evidence="2 3">
    <name type="scientific">Lates calcarifer</name>
    <name type="common">Barramundi</name>
    <name type="synonym">Holocentrus calcarifer</name>
    <dbReference type="NCBI Taxonomy" id="8187"/>
    <lineage>
        <taxon>Eukaryota</taxon>
        <taxon>Metazoa</taxon>
        <taxon>Chordata</taxon>
        <taxon>Craniata</taxon>
        <taxon>Vertebrata</taxon>
        <taxon>Euteleostomi</taxon>
        <taxon>Actinopterygii</taxon>
        <taxon>Neopterygii</taxon>
        <taxon>Teleostei</taxon>
        <taxon>Neoteleostei</taxon>
        <taxon>Acanthomorphata</taxon>
        <taxon>Carangaria</taxon>
        <taxon>Carangaria incertae sedis</taxon>
        <taxon>Centropomidae</taxon>
        <taxon>Lates</taxon>
    </lineage>
</organism>
<dbReference type="AlphaFoldDB" id="A0AAJ8AY71"/>
<evidence type="ECO:0000256" key="1">
    <source>
        <dbReference type="SAM" id="Phobius"/>
    </source>
</evidence>
<sequence length="330" mass="34374">MDDVFDFEGSCMDYRQSTISSHLKKELIKSLTSFMQLYNQRKDRLKRPSDSLMLAAAQVQKEASSNEMRRSLFRFSGGVLGAVFGGVVGGAGGALGAVGAATYSTLCGEINAVGATVGFLSSILGGVAGGVFSGCVGGGVSAAAGASGSSFHGVVSNVVWFIIGFTTGGAIGGTFGGRVGAAGGAIGGGFGALHGTRIAVYLVGGASVSFRGGERKKEERMTKRVNMIQQTGDNFSETIKPLVEELKTIKAISDEITSRADVQSVSEQTAKTLAAVTAMEKTISDSQRATDLPEFASSIEEAARQSREITEELMKTNTEVKKLLVSLRKH</sequence>